<dbReference type="GO" id="GO:0042277">
    <property type="term" value="F:peptide binding"/>
    <property type="evidence" value="ECO:0007669"/>
    <property type="project" value="TreeGrafter"/>
</dbReference>
<gene>
    <name evidence="3" type="ORF">M407DRAFT_4505</name>
</gene>
<dbReference type="GO" id="GO:0008270">
    <property type="term" value="F:zinc ion binding"/>
    <property type="evidence" value="ECO:0007669"/>
    <property type="project" value="TreeGrafter"/>
</dbReference>
<evidence type="ECO:0000313" key="4">
    <source>
        <dbReference type="Proteomes" id="UP000054248"/>
    </source>
</evidence>
<keyword evidence="4" id="KW-1185">Reference proteome</keyword>
<dbReference type="EMBL" id="KN822954">
    <property type="protein sequence ID" value="KIO32559.1"/>
    <property type="molecule type" value="Genomic_DNA"/>
</dbReference>
<dbReference type="InterPro" id="IPR024571">
    <property type="entry name" value="ERAP1-like_C_dom"/>
</dbReference>
<protein>
    <recommendedName>
        <fullName evidence="2">ERAP1-like C-terminal domain-containing protein</fullName>
    </recommendedName>
</protein>
<dbReference type="Gene3D" id="1.25.50.20">
    <property type="match status" value="1"/>
</dbReference>
<dbReference type="Gene3D" id="2.60.40.1910">
    <property type="match status" value="1"/>
</dbReference>
<dbReference type="GO" id="GO:0043171">
    <property type="term" value="P:peptide catabolic process"/>
    <property type="evidence" value="ECO:0007669"/>
    <property type="project" value="TreeGrafter"/>
</dbReference>
<dbReference type="GO" id="GO:0005615">
    <property type="term" value="C:extracellular space"/>
    <property type="evidence" value="ECO:0007669"/>
    <property type="project" value="TreeGrafter"/>
</dbReference>
<evidence type="ECO:0000313" key="3">
    <source>
        <dbReference type="EMBL" id="KIO32559.1"/>
    </source>
</evidence>
<dbReference type="STRING" id="1051891.A0A0C3QVB4"/>
<dbReference type="PANTHER" id="PTHR11533">
    <property type="entry name" value="PROTEASE M1 ZINC METALLOPROTEASE"/>
    <property type="match status" value="1"/>
</dbReference>
<dbReference type="GO" id="GO:0016020">
    <property type="term" value="C:membrane"/>
    <property type="evidence" value="ECO:0007669"/>
    <property type="project" value="TreeGrafter"/>
</dbReference>
<name>A0A0C3QVB4_9AGAM</name>
<dbReference type="GO" id="GO:0006508">
    <property type="term" value="P:proteolysis"/>
    <property type="evidence" value="ECO:0007669"/>
    <property type="project" value="TreeGrafter"/>
</dbReference>
<feature type="domain" description="ERAP1-like C-terminal" evidence="2">
    <location>
        <begin position="76"/>
        <end position="331"/>
    </location>
</feature>
<dbReference type="InterPro" id="IPR050344">
    <property type="entry name" value="Peptidase_M1_aminopeptidases"/>
</dbReference>
<accession>A0A0C3QVB4</accession>
<dbReference type="Proteomes" id="UP000054248">
    <property type="component" value="Unassembled WGS sequence"/>
</dbReference>
<dbReference type="GO" id="GO:0070006">
    <property type="term" value="F:metalloaminopeptidase activity"/>
    <property type="evidence" value="ECO:0007669"/>
    <property type="project" value="TreeGrafter"/>
</dbReference>
<dbReference type="PANTHER" id="PTHR11533:SF174">
    <property type="entry name" value="PUROMYCIN-SENSITIVE AMINOPEPTIDASE-RELATED"/>
    <property type="match status" value="1"/>
</dbReference>
<sequence length="332" mass="37052">MLDNWILKIGYPVVTVKESNDGITVRQDRFLVTGDPSEKENETLWTANASGKVSIDRSVVLSDRETMIPSDTSKPFKLNAQTTGVYRVAYTPERLKKIGEEAAKENSVFSLEDRMGLISDALILAKAGISQTSAAPGLIKSLKNEKECNQLDKLNMILWEQPEEARDDFDAFRRSLMKPLVDKLGYEYSPDESVDTTQLCTLAIAAAASAKDPDVIAQLASRFKHFQETGDDSKIPADLLRTTFINAVRNGGRAEYETVKKVYKNPSTPSAKVSAMFAMTASEDTEIIEETLKFLLTDVRIRDTTEFFSGAASNRDSRRRIGEFFKENYDTV</sequence>
<dbReference type="HOGENOM" id="CLU_837266_0_0_1"/>
<dbReference type="Pfam" id="PF11838">
    <property type="entry name" value="ERAP1_C"/>
    <property type="match status" value="1"/>
</dbReference>
<dbReference type="OrthoDB" id="10031169at2759"/>
<organism evidence="3 4">
    <name type="scientific">Tulasnella calospora MUT 4182</name>
    <dbReference type="NCBI Taxonomy" id="1051891"/>
    <lineage>
        <taxon>Eukaryota</taxon>
        <taxon>Fungi</taxon>
        <taxon>Dikarya</taxon>
        <taxon>Basidiomycota</taxon>
        <taxon>Agaricomycotina</taxon>
        <taxon>Agaricomycetes</taxon>
        <taxon>Cantharellales</taxon>
        <taxon>Tulasnellaceae</taxon>
        <taxon>Tulasnella</taxon>
    </lineage>
</organism>
<reference evidence="4" key="2">
    <citation type="submission" date="2015-01" db="EMBL/GenBank/DDBJ databases">
        <title>Evolutionary Origins and Diversification of the Mycorrhizal Mutualists.</title>
        <authorList>
            <consortium name="DOE Joint Genome Institute"/>
            <consortium name="Mycorrhizal Genomics Consortium"/>
            <person name="Kohler A."/>
            <person name="Kuo A."/>
            <person name="Nagy L.G."/>
            <person name="Floudas D."/>
            <person name="Copeland A."/>
            <person name="Barry K.W."/>
            <person name="Cichocki N."/>
            <person name="Veneault-Fourrey C."/>
            <person name="LaButti K."/>
            <person name="Lindquist E.A."/>
            <person name="Lipzen A."/>
            <person name="Lundell T."/>
            <person name="Morin E."/>
            <person name="Murat C."/>
            <person name="Riley R."/>
            <person name="Ohm R."/>
            <person name="Sun H."/>
            <person name="Tunlid A."/>
            <person name="Henrissat B."/>
            <person name="Grigoriev I.V."/>
            <person name="Hibbett D.S."/>
            <person name="Martin F."/>
        </authorList>
    </citation>
    <scope>NUCLEOTIDE SEQUENCE [LARGE SCALE GENOMIC DNA]</scope>
    <source>
        <strain evidence="4">MUT 4182</strain>
    </source>
</reference>
<dbReference type="AlphaFoldDB" id="A0A0C3QVB4"/>
<comment type="similarity">
    <text evidence="1">Belongs to the peptidase M1 family.</text>
</comment>
<dbReference type="GO" id="GO:0005737">
    <property type="term" value="C:cytoplasm"/>
    <property type="evidence" value="ECO:0007669"/>
    <property type="project" value="TreeGrafter"/>
</dbReference>
<evidence type="ECO:0000259" key="2">
    <source>
        <dbReference type="Pfam" id="PF11838"/>
    </source>
</evidence>
<proteinExistence type="inferred from homology"/>
<reference evidence="3 4" key="1">
    <citation type="submission" date="2014-04" db="EMBL/GenBank/DDBJ databases">
        <authorList>
            <consortium name="DOE Joint Genome Institute"/>
            <person name="Kuo A."/>
            <person name="Girlanda M."/>
            <person name="Perotto S."/>
            <person name="Kohler A."/>
            <person name="Nagy L.G."/>
            <person name="Floudas D."/>
            <person name="Copeland A."/>
            <person name="Barry K.W."/>
            <person name="Cichocki N."/>
            <person name="Veneault-Fourrey C."/>
            <person name="LaButti K."/>
            <person name="Lindquist E.A."/>
            <person name="Lipzen A."/>
            <person name="Lundell T."/>
            <person name="Morin E."/>
            <person name="Murat C."/>
            <person name="Sun H."/>
            <person name="Tunlid A."/>
            <person name="Henrissat B."/>
            <person name="Grigoriev I.V."/>
            <person name="Hibbett D.S."/>
            <person name="Martin F."/>
            <person name="Nordberg H.P."/>
            <person name="Cantor M.N."/>
            <person name="Hua S.X."/>
        </authorList>
    </citation>
    <scope>NUCLEOTIDE SEQUENCE [LARGE SCALE GENOMIC DNA]</scope>
    <source>
        <strain evidence="3 4">MUT 4182</strain>
    </source>
</reference>
<evidence type="ECO:0000256" key="1">
    <source>
        <dbReference type="ARBA" id="ARBA00010136"/>
    </source>
</evidence>